<accession>A0ABR1C943</accession>
<dbReference type="Proteomes" id="UP001303046">
    <property type="component" value="Unassembled WGS sequence"/>
</dbReference>
<evidence type="ECO:0000313" key="4">
    <source>
        <dbReference type="Proteomes" id="UP001303046"/>
    </source>
</evidence>
<keyword evidence="2" id="KW-0732">Signal</keyword>
<feature type="region of interest" description="Disordered" evidence="1">
    <location>
        <begin position="909"/>
        <end position="947"/>
    </location>
</feature>
<feature type="compositionally biased region" description="Basic and acidic residues" evidence="1">
    <location>
        <begin position="926"/>
        <end position="939"/>
    </location>
</feature>
<proteinExistence type="predicted"/>
<keyword evidence="4" id="KW-1185">Reference proteome</keyword>
<sequence length="947" mass="107133">MKRSTTAAIIFLPMFYAGMFLPDTRSSYCKILCLDAILQTRVFTGFRLDCRAEKSNECYQNLCRLVNKHPTSECPGICRFTAAEYNRIGMIDPRKGGRMSPRICSNPAWTTTTSTFKRRKATTVTDFRSCTSLCEYLFPRILELNSRCPYDDENTCYHYHCNTLLKQGLTVVREFAVDACPTLCMSMAAVMERCEMECMRKKNKTEIFMTCSNIDSTSETTTMPSPTWFPATPPGTDFSDCRNHCEHLFREILRNYPSCTHSDEHQCYYENCVQLLNGKVEAARKDIEEECPQICSTMGHAMPDIDVAKDMSRMEIRRFCLESLERTTNSPTTITYPNEEFSDCKELCENVFPITLKPRKFFCEDKGKPFNPCVLSSCKKSISRVSMDNGQDGKDACPKMCSTMAVAMRGRDMNRRLFSRKKIEEFCSKIVSTSEGTTNSPTTTAITYPNEEFSDCKELCENVFPKTLKPREFFCEDEGKPFNPCVLSSCKKIISRILMEDGQDGEDACPKMCSSMATAMRGRNMDRRKLSKEKIQKFCSKIVSTSEGTTNSPTTTAITYPNEEFSNCKELCEYVFPKILKSKEFLCEDKGKPFNPCVLSSCKKSISRVSMDNGQDGKDACPKMCSTMAVAMRGRDMNRRLFSRKKIEEFCSKIVSTSEGTTNSPTTTAITYPNEEFSNCKELCEYVFPKILKSKEFLCDHKEKPFNPCILSSCKKVTCQTFMGDGQDANDACPSMCWSIAVAMRGRDMDRRHFDKDKIREFCSSINSTSGRATNPPTSAVATCPNEKFSNCRDLCEYALTETLSDHPRLCWEQKKSASLCIHYACEIVVRQNLMLEHVCPQMCPSMIAAVRDVEKLDSRSKNIILGLCSSVSMSPRIFPGCPITDTDIPTTTTEKLTTTTETLATTTKMPDTTTKMPDTTTKMPDTTKKMPDTTKKMPDTTTEMPL</sequence>
<reference evidence="3 4" key="1">
    <citation type="submission" date="2023-08" db="EMBL/GenBank/DDBJ databases">
        <title>A Necator americanus chromosomal reference genome.</title>
        <authorList>
            <person name="Ilik V."/>
            <person name="Petrzelkova K.J."/>
            <person name="Pardy F."/>
            <person name="Fuh T."/>
            <person name="Niatou-Singa F.S."/>
            <person name="Gouil Q."/>
            <person name="Baker L."/>
            <person name="Ritchie M.E."/>
            <person name="Jex A.R."/>
            <person name="Gazzola D."/>
            <person name="Li H."/>
            <person name="Toshio Fujiwara R."/>
            <person name="Zhan B."/>
            <person name="Aroian R.V."/>
            <person name="Pafco B."/>
            <person name="Schwarz E.M."/>
        </authorList>
    </citation>
    <scope>NUCLEOTIDE SEQUENCE [LARGE SCALE GENOMIC DNA]</scope>
    <source>
        <strain evidence="3 4">Aroian</strain>
        <tissue evidence="3">Whole animal</tissue>
    </source>
</reference>
<evidence type="ECO:0008006" key="5">
    <source>
        <dbReference type="Google" id="ProtNLM"/>
    </source>
</evidence>
<evidence type="ECO:0000256" key="2">
    <source>
        <dbReference type="SAM" id="SignalP"/>
    </source>
</evidence>
<name>A0ABR1C943_NECAM</name>
<feature type="signal peptide" evidence="2">
    <location>
        <begin position="1"/>
        <end position="26"/>
    </location>
</feature>
<dbReference type="EMBL" id="JAVFWL010000002">
    <property type="protein sequence ID" value="KAK6733751.1"/>
    <property type="molecule type" value="Genomic_DNA"/>
</dbReference>
<organism evidence="3 4">
    <name type="scientific">Necator americanus</name>
    <name type="common">Human hookworm</name>
    <dbReference type="NCBI Taxonomy" id="51031"/>
    <lineage>
        <taxon>Eukaryota</taxon>
        <taxon>Metazoa</taxon>
        <taxon>Ecdysozoa</taxon>
        <taxon>Nematoda</taxon>
        <taxon>Chromadorea</taxon>
        <taxon>Rhabditida</taxon>
        <taxon>Rhabditina</taxon>
        <taxon>Rhabditomorpha</taxon>
        <taxon>Strongyloidea</taxon>
        <taxon>Ancylostomatidae</taxon>
        <taxon>Bunostominae</taxon>
        <taxon>Necator</taxon>
    </lineage>
</organism>
<evidence type="ECO:0000256" key="1">
    <source>
        <dbReference type="SAM" id="MobiDB-lite"/>
    </source>
</evidence>
<comment type="caution">
    <text evidence="3">The sequence shown here is derived from an EMBL/GenBank/DDBJ whole genome shotgun (WGS) entry which is preliminary data.</text>
</comment>
<gene>
    <name evidence="3" type="primary">Necator_chrII.g5279</name>
    <name evidence="3" type="ORF">RB195_017486</name>
</gene>
<feature type="chain" id="PRO_5045830070" description="DB module" evidence="2">
    <location>
        <begin position="27"/>
        <end position="947"/>
    </location>
</feature>
<protein>
    <recommendedName>
        <fullName evidence="5">DB module</fullName>
    </recommendedName>
</protein>
<feature type="compositionally biased region" description="Low complexity" evidence="1">
    <location>
        <begin position="909"/>
        <end position="925"/>
    </location>
</feature>
<evidence type="ECO:0000313" key="3">
    <source>
        <dbReference type="EMBL" id="KAK6733751.1"/>
    </source>
</evidence>